<comment type="caution">
    <text evidence="1">The sequence shown here is derived from an EMBL/GenBank/DDBJ whole genome shotgun (WGS) entry which is preliminary data.</text>
</comment>
<protein>
    <recommendedName>
        <fullName evidence="3">F-box domain-containing protein</fullName>
    </recommendedName>
</protein>
<sequence>MLVPDDVFVFEILKRVSVIDLVRIAKASPHLSSVVGEAVRMRVYNVIRGFFSTPGTFLQVLRRCNSIVGGSCALRALSEKEFTPNNIDIYVPSTHTDEMLAYLKDNGYDVTSQAVSEPFGVGYWLKHISSVIYLTRMTASGSTVAHVHQTTSRSAVLPLCTSDLTGIMNFITPRGIVCLYPQLTLRGVVLLHNPWLVTPRCVEQFRSWGFKIRSEPTLEAQYDSLSVRRHLKDKHSLFLPFVAGDKVWYESTRENIEWACPNMRWSADLVQGAWDLGSGEGKATIEFDDAGEIVTDGFE</sequence>
<evidence type="ECO:0008006" key="3">
    <source>
        <dbReference type="Google" id="ProtNLM"/>
    </source>
</evidence>
<name>A0AAD5VN00_9AGAR</name>
<dbReference type="AlphaFoldDB" id="A0AAD5VN00"/>
<proteinExistence type="predicted"/>
<evidence type="ECO:0000313" key="1">
    <source>
        <dbReference type="EMBL" id="KAJ3564752.1"/>
    </source>
</evidence>
<gene>
    <name evidence="1" type="ORF">NP233_g8087</name>
</gene>
<dbReference type="Proteomes" id="UP001213000">
    <property type="component" value="Unassembled WGS sequence"/>
</dbReference>
<reference evidence="1" key="1">
    <citation type="submission" date="2022-07" db="EMBL/GenBank/DDBJ databases">
        <title>Genome Sequence of Leucocoprinus birnbaumii.</title>
        <authorList>
            <person name="Buettner E."/>
        </authorList>
    </citation>
    <scope>NUCLEOTIDE SEQUENCE</scope>
    <source>
        <strain evidence="1">VT141</strain>
    </source>
</reference>
<organism evidence="1 2">
    <name type="scientific">Leucocoprinus birnbaumii</name>
    <dbReference type="NCBI Taxonomy" id="56174"/>
    <lineage>
        <taxon>Eukaryota</taxon>
        <taxon>Fungi</taxon>
        <taxon>Dikarya</taxon>
        <taxon>Basidiomycota</taxon>
        <taxon>Agaricomycotina</taxon>
        <taxon>Agaricomycetes</taxon>
        <taxon>Agaricomycetidae</taxon>
        <taxon>Agaricales</taxon>
        <taxon>Agaricineae</taxon>
        <taxon>Agaricaceae</taxon>
        <taxon>Leucocoprinus</taxon>
    </lineage>
</organism>
<evidence type="ECO:0000313" key="2">
    <source>
        <dbReference type="Proteomes" id="UP001213000"/>
    </source>
</evidence>
<keyword evidence="2" id="KW-1185">Reference proteome</keyword>
<accession>A0AAD5VN00</accession>
<dbReference type="EMBL" id="JANIEX010000633">
    <property type="protein sequence ID" value="KAJ3564752.1"/>
    <property type="molecule type" value="Genomic_DNA"/>
</dbReference>